<evidence type="ECO:0000313" key="2">
    <source>
        <dbReference type="Proteomes" id="UP000182840"/>
    </source>
</evidence>
<dbReference type="AlphaFoldDB" id="A0A1L3SY34"/>
<protein>
    <submittedName>
        <fullName evidence="1">Uncharacterized protein</fullName>
    </submittedName>
</protein>
<sequence length="116" mass="13231">MPIVRYCWRCEIDLPMLTEDEWAIMQPVLIQSLEQVARYRRESGSALPEALDTLAEGDERLPALALFEKMTGMNETNVNAIWHHRASMYGPDCTECGKPLRTPKARLCAYCGTERV</sequence>
<organism evidence="1 2">
    <name type="scientific">Aquibium oceanicum</name>
    <dbReference type="NCBI Taxonomy" id="1670800"/>
    <lineage>
        <taxon>Bacteria</taxon>
        <taxon>Pseudomonadati</taxon>
        <taxon>Pseudomonadota</taxon>
        <taxon>Alphaproteobacteria</taxon>
        <taxon>Hyphomicrobiales</taxon>
        <taxon>Phyllobacteriaceae</taxon>
        <taxon>Aquibium</taxon>
    </lineage>
</organism>
<dbReference type="EMBL" id="CP018171">
    <property type="protein sequence ID" value="APH74298.1"/>
    <property type="molecule type" value="Genomic_DNA"/>
</dbReference>
<proteinExistence type="predicted"/>
<name>A0A1L3SY34_9HYPH</name>
<dbReference type="STRING" id="1670800.BSQ44_25235"/>
<gene>
    <name evidence="1" type="ORF">BSQ44_25235</name>
</gene>
<dbReference type="KEGG" id="meso:BSQ44_25235"/>
<keyword evidence="2" id="KW-1185">Reference proteome</keyword>
<reference evidence="2" key="1">
    <citation type="submission" date="2016-11" db="EMBL/GenBank/DDBJ databases">
        <title>Mesorhizobium oceanicum sp. nov., isolated from deep seawater in South China Sea.</title>
        <authorList>
            <person name="Fu G.-Y."/>
        </authorList>
    </citation>
    <scope>NUCLEOTIDE SEQUENCE [LARGE SCALE GENOMIC DNA]</scope>
    <source>
        <strain evidence="2">B7</strain>
    </source>
</reference>
<dbReference type="Proteomes" id="UP000182840">
    <property type="component" value="Chromosome"/>
</dbReference>
<evidence type="ECO:0000313" key="1">
    <source>
        <dbReference type="EMBL" id="APH74298.1"/>
    </source>
</evidence>
<accession>A0A1L3SY34</accession>